<feature type="transmembrane region" description="Helical" evidence="1">
    <location>
        <begin position="133"/>
        <end position="161"/>
    </location>
</feature>
<dbReference type="EMBL" id="SGBC01000005">
    <property type="protein sequence ID" value="RZD15574.1"/>
    <property type="molecule type" value="Genomic_DNA"/>
</dbReference>
<feature type="transmembrane region" description="Helical" evidence="1">
    <location>
        <begin position="12"/>
        <end position="29"/>
    </location>
</feature>
<feature type="transmembrane region" description="Helical" evidence="1">
    <location>
        <begin position="181"/>
        <end position="204"/>
    </location>
</feature>
<keyword evidence="1" id="KW-1133">Transmembrane helix</keyword>
<accession>A0A519BE80</accession>
<keyword evidence="1" id="KW-0812">Transmembrane</keyword>
<dbReference type="GO" id="GO:0016020">
    <property type="term" value="C:membrane"/>
    <property type="evidence" value="ECO:0007669"/>
    <property type="project" value="InterPro"/>
</dbReference>
<feature type="transmembrane region" description="Helical" evidence="1">
    <location>
        <begin position="79"/>
        <end position="97"/>
    </location>
</feature>
<sequence length="207" mass="23026">MFNFAISKRIFILPVIAVFAGVLLLYPFFSSNFTDIYFAVTTAFSIHKLIIPAGFNLKYLVLFSGLIFMSLTDMLFERIHRFIPIFLMLAGVLFAYMANKPLINAFEALGTGLGIFILIDITRLGSYATGDVLSAGAIGAFVGIENIIIISICAIILGKLITYFSARLDGIFDKSRVKQFHFAFVPVLFLVTALLFVLTLYLPFQAF</sequence>
<dbReference type="Pfam" id="PF01478">
    <property type="entry name" value="Peptidase_A24"/>
    <property type="match status" value="1"/>
</dbReference>
<gene>
    <name evidence="3" type="ORF">EVJ46_09970</name>
</gene>
<keyword evidence="1" id="KW-0472">Membrane</keyword>
<dbReference type="AlphaFoldDB" id="A0A519BE80"/>
<evidence type="ECO:0000313" key="4">
    <source>
        <dbReference type="Proteomes" id="UP000316562"/>
    </source>
</evidence>
<evidence type="ECO:0000259" key="2">
    <source>
        <dbReference type="Pfam" id="PF01478"/>
    </source>
</evidence>
<evidence type="ECO:0000313" key="3">
    <source>
        <dbReference type="EMBL" id="RZD15574.1"/>
    </source>
</evidence>
<feature type="transmembrane region" description="Helical" evidence="1">
    <location>
        <begin position="103"/>
        <end position="121"/>
    </location>
</feature>
<proteinExistence type="predicted"/>
<dbReference type="GO" id="GO:0004190">
    <property type="term" value="F:aspartic-type endopeptidase activity"/>
    <property type="evidence" value="ECO:0007669"/>
    <property type="project" value="InterPro"/>
</dbReference>
<feature type="transmembrane region" description="Helical" evidence="1">
    <location>
        <begin position="49"/>
        <end position="72"/>
    </location>
</feature>
<comment type="caution">
    <text evidence="3">The sequence shown here is derived from an EMBL/GenBank/DDBJ whole genome shotgun (WGS) entry which is preliminary data.</text>
</comment>
<dbReference type="InterPro" id="IPR000045">
    <property type="entry name" value="Prepilin_IV_endopep_pep"/>
</dbReference>
<feature type="domain" description="Prepilin type IV endopeptidase peptidase" evidence="2">
    <location>
        <begin position="60"/>
        <end position="161"/>
    </location>
</feature>
<name>A0A519BE80_ACIG2</name>
<protein>
    <recommendedName>
        <fullName evidence="2">Prepilin type IV endopeptidase peptidase domain-containing protein</fullName>
    </recommendedName>
</protein>
<evidence type="ECO:0000256" key="1">
    <source>
        <dbReference type="SAM" id="Phobius"/>
    </source>
</evidence>
<organism evidence="3 4">
    <name type="scientific">Acididesulfobacter guangdongensis</name>
    <dbReference type="NCBI Taxonomy" id="2597225"/>
    <lineage>
        <taxon>Bacteria</taxon>
        <taxon>Deltaproteobacteria</taxon>
        <taxon>Candidatus Acidulodesulfobacterales</taxon>
        <taxon>Candidatus Acididesulfobacter</taxon>
    </lineage>
</organism>
<reference evidence="3 4" key="1">
    <citation type="journal article" date="2019" name="ISME J.">
        <title>Insights into ecological role of a new deltaproteobacterial order Candidatus Acidulodesulfobacterales by metagenomics and metatranscriptomics.</title>
        <authorList>
            <person name="Tan S."/>
            <person name="Liu J."/>
            <person name="Fang Y."/>
            <person name="Hedlund B.P."/>
            <person name="Lian Z.H."/>
            <person name="Huang L.Y."/>
            <person name="Li J.T."/>
            <person name="Huang L.N."/>
            <person name="Li W.J."/>
            <person name="Jiang H.C."/>
            <person name="Dong H.L."/>
            <person name="Shu W.S."/>
        </authorList>
    </citation>
    <scope>NUCLEOTIDE SEQUENCE [LARGE SCALE GENOMIC DNA]</scope>
    <source>
        <strain evidence="3">AP2</strain>
    </source>
</reference>
<dbReference type="Proteomes" id="UP000316562">
    <property type="component" value="Unassembled WGS sequence"/>
</dbReference>